<protein>
    <recommendedName>
        <fullName evidence="5">DUF4829 domain-containing protein</fullName>
    </recommendedName>
</protein>
<keyword evidence="4" id="KW-1185">Reference proteome</keyword>
<evidence type="ECO:0008006" key="5">
    <source>
        <dbReference type="Google" id="ProtNLM"/>
    </source>
</evidence>
<evidence type="ECO:0000313" key="3">
    <source>
        <dbReference type="EMBL" id="MDL4841723.1"/>
    </source>
</evidence>
<evidence type="ECO:0000256" key="1">
    <source>
        <dbReference type="SAM" id="MobiDB-lite"/>
    </source>
</evidence>
<name>A0ABT7L7C0_9BACI</name>
<evidence type="ECO:0000313" key="4">
    <source>
        <dbReference type="Proteomes" id="UP001235343"/>
    </source>
</evidence>
<organism evidence="3 4">
    <name type="scientific">Aquibacillus rhizosphaerae</name>
    <dbReference type="NCBI Taxonomy" id="3051431"/>
    <lineage>
        <taxon>Bacteria</taxon>
        <taxon>Bacillati</taxon>
        <taxon>Bacillota</taxon>
        <taxon>Bacilli</taxon>
        <taxon>Bacillales</taxon>
        <taxon>Bacillaceae</taxon>
        <taxon>Aquibacillus</taxon>
    </lineage>
</organism>
<accession>A0ABT7L7C0</accession>
<evidence type="ECO:0000256" key="2">
    <source>
        <dbReference type="SAM" id="SignalP"/>
    </source>
</evidence>
<feature type="signal peptide" evidence="2">
    <location>
        <begin position="1"/>
        <end position="20"/>
    </location>
</feature>
<keyword evidence="2" id="KW-0732">Signal</keyword>
<feature type="compositionally biased region" description="Acidic residues" evidence="1">
    <location>
        <begin position="26"/>
        <end position="42"/>
    </location>
</feature>
<dbReference type="PROSITE" id="PS51257">
    <property type="entry name" value="PROKAR_LIPOPROTEIN"/>
    <property type="match status" value="1"/>
</dbReference>
<dbReference type="EMBL" id="JASTZU010000044">
    <property type="protein sequence ID" value="MDL4841723.1"/>
    <property type="molecule type" value="Genomic_DNA"/>
</dbReference>
<feature type="region of interest" description="Disordered" evidence="1">
    <location>
        <begin position="26"/>
        <end position="52"/>
    </location>
</feature>
<dbReference type="RefSeq" id="WP_285933011.1">
    <property type="nucleotide sequence ID" value="NZ_JASTZU010000044.1"/>
</dbReference>
<proteinExistence type="predicted"/>
<feature type="chain" id="PRO_5047452956" description="DUF4829 domain-containing protein" evidence="2">
    <location>
        <begin position="21"/>
        <end position="337"/>
    </location>
</feature>
<dbReference type="Proteomes" id="UP001235343">
    <property type="component" value="Unassembled WGS sequence"/>
</dbReference>
<gene>
    <name evidence="3" type="ORF">QQS35_14885</name>
</gene>
<sequence length="337" mass="38350">MIKKLLVIISLLIISLVLFACSEDATKEDDNESEQETSEEEQKENVTNSEADYIPEDEELLAVLEENAKYFQQGDNDLYLATLHSESIARENTTQLLESMAGFNFEIELLETEIIEKSPEEAKVRYVQKTLSEAPGYTNNQTTGIHTLRPEADGEWKIFVTGYDDIVTLDENGEALKVQTIDSVLESLEGTYAKDMRGINLNYDNPVMLVGFEEMEEYASLELFLPEESFTETYMHVEVLKNAKNILGMQDFLDNLKLSFEQSGFTGITINSFDVTEDEGMFEANINDSNPINMQAHYGRSFFKGDDLYIISYVVLGQVELDEETKDTWNEQLKSIE</sequence>
<comment type="caution">
    <text evidence="3">The sequence shown here is derived from an EMBL/GenBank/DDBJ whole genome shotgun (WGS) entry which is preliminary data.</text>
</comment>
<reference evidence="3 4" key="1">
    <citation type="submission" date="2023-06" db="EMBL/GenBank/DDBJ databases">
        <title>Aquibacillus rhizosphaerae LR5S19.</title>
        <authorList>
            <person name="Sun J.-Q."/>
        </authorList>
    </citation>
    <scope>NUCLEOTIDE SEQUENCE [LARGE SCALE GENOMIC DNA]</scope>
    <source>
        <strain evidence="3 4">LR5S19</strain>
    </source>
</reference>